<dbReference type="InterPro" id="IPR009770">
    <property type="entry name" value="HGLS"/>
</dbReference>
<evidence type="ECO:0000256" key="5">
    <source>
        <dbReference type="ARBA" id="ARBA00035013"/>
    </source>
</evidence>
<organism evidence="8 9">
    <name type="scientific">Vibrio viridaestus</name>
    <dbReference type="NCBI Taxonomy" id="2487322"/>
    <lineage>
        <taxon>Bacteria</taxon>
        <taxon>Pseudomonadati</taxon>
        <taxon>Pseudomonadota</taxon>
        <taxon>Gammaproteobacteria</taxon>
        <taxon>Vibrionales</taxon>
        <taxon>Vibrionaceae</taxon>
        <taxon>Vibrio</taxon>
    </lineage>
</organism>
<evidence type="ECO:0000256" key="2">
    <source>
        <dbReference type="ARBA" id="ARBA00022964"/>
    </source>
</evidence>
<keyword evidence="9" id="KW-1185">Reference proteome</keyword>
<reference evidence="8 9" key="1">
    <citation type="submission" date="2018-11" db="EMBL/GenBank/DDBJ databases">
        <title>Vibrio LJC006 sp. nov., isolated from seawater during the bloom of the enteromorpha.</title>
        <authorList>
            <person name="Liang J."/>
        </authorList>
    </citation>
    <scope>NUCLEOTIDE SEQUENCE [LARGE SCALE GENOMIC DNA]</scope>
    <source>
        <strain evidence="8 9">LJC006</strain>
    </source>
</reference>
<keyword evidence="3" id="KW-0560">Oxidoreductase</keyword>
<dbReference type="EMBL" id="RJVQ01000011">
    <property type="protein sequence ID" value="RQW61638.1"/>
    <property type="molecule type" value="Genomic_DNA"/>
</dbReference>
<name>A0A3N9TBQ8_9VIBR</name>
<keyword evidence="2" id="KW-0223">Dioxygenase</keyword>
<dbReference type="PANTHER" id="PTHR31136">
    <property type="entry name" value="DUF1338 DOMAIN-CONTAINING PROTEIN"/>
    <property type="match status" value="1"/>
</dbReference>
<dbReference type="RefSeq" id="WP_124938737.1">
    <property type="nucleotide sequence ID" value="NZ_RJVQ01000011.1"/>
</dbReference>
<dbReference type="GO" id="GO:0051213">
    <property type="term" value="F:dioxygenase activity"/>
    <property type="evidence" value="ECO:0007669"/>
    <property type="project" value="UniProtKB-KW"/>
</dbReference>
<sequence>MEAKQLFDLLWQDYVMRLCPSALNVHDLLQEDTPLINDHIALRTFNLAPVSLDTLAKPFLDLGYQVGGNYVFEGKKLRAQHFEHRDNLLPKVFISELLVEQCSFATQRIIHSFIAQIDREKLNNPGFLAQGRMWNVSIDQYLELAKETEYGAWVAAHGYGANHFTVSVNQLKRFAEVGDVNAFLKSKGFAINTSGGEVKGTPQEQLEQSSTMADRVAVSFLEGELYVPGGFYEFAKRYPMKDGHLYPGFIAASADKIFESTHR</sequence>
<comment type="cofactor">
    <cofactor evidence="1">
        <name>Fe(2+)</name>
        <dbReference type="ChEBI" id="CHEBI:29033"/>
    </cofactor>
</comment>
<dbReference type="Pfam" id="PF07063">
    <property type="entry name" value="HGLS"/>
    <property type="match status" value="1"/>
</dbReference>
<dbReference type="PANTHER" id="PTHR31136:SF5">
    <property type="entry name" value="2-OXOADIPATE DIOXYGENASE_DECARBOXYLASE, CHLOROPLASTIC"/>
    <property type="match status" value="1"/>
</dbReference>
<dbReference type="Gene3D" id="3.10.180.50">
    <property type="match status" value="1"/>
</dbReference>
<evidence type="ECO:0000256" key="1">
    <source>
        <dbReference type="ARBA" id="ARBA00001954"/>
    </source>
</evidence>
<accession>A0A3N9TBQ8</accession>
<comment type="similarity">
    <text evidence="5">Belongs to the 2-oxoadipate dioxygenase/decarboxylase family.</text>
</comment>
<dbReference type="SMART" id="SM01150">
    <property type="entry name" value="DUF1338"/>
    <property type="match status" value="1"/>
</dbReference>
<proteinExistence type="inferred from homology"/>
<dbReference type="CDD" id="cd16350">
    <property type="entry name" value="VOC_like"/>
    <property type="match status" value="1"/>
</dbReference>
<evidence type="ECO:0000313" key="8">
    <source>
        <dbReference type="EMBL" id="RQW61638.1"/>
    </source>
</evidence>
<dbReference type="AlphaFoldDB" id="A0A3N9TBQ8"/>
<dbReference type="EC" id="1.13.11.93" evidence="6"/>
<evidence type="ECO:0000313" key="9">
    <source>
        <dbReference type="Proteomes" id="UP000281112"/>
    </source>
</evidence>
<evidence type="ECO:0000256" key="4">
    <source>
        <dbReference type="ARBA" id="ARBA00023004"/>
    </source>
</evidence>
<keyword evidence="4" id="KW-0408">Iron</keyword>
<comment type="caution">
    <text evidence="8">The sequence shown here is derived from an EMBL/GenBank/DDBJ whole genome shotgun (WGS) entry which is preliminary data.</text>
</comment>
<evidence type="ECO:0000256" key="3">
    <source>
        <dbReference type="ARBA" id="ARBA00023002"/>
    </source>
</evidence>
<evidence type="ECO:0000256" key="7">
    <source>
        <dbReference type="ARBA" id="ARBA00035045"/>
    </source>
</evidence>
<dbReference type="OrthoDB" id="506370at2"/>
<evidence type="ECO:0000256" key="6">
    <source>
        <dbReference type="ARBA" id="ARBA00035023"/>
    </source>
</evidence>
<gene>
    <name evidence="8" type="ORF">EES38_18735</name>
</gene>
<dbReference type="Proteomes" id="UP000281112">
    <property type="component" value="Unassembled WGS sequence"/>
</dbReference>
<protein>
    <recommendedName>
        <fullName evidence="6">2-oxoadipate dioxygenase/decarboxylase</fullName>
        <ecNumber evidence="6">1.13.11.93</ecNumber>
    </recommendedName>
    <alternativeName>
        <fullName evidence="7">2-hydroxyglutarate synthase</fullName>
    </alternativeName>
</protein>